<reference evidence="1 2" key="1">
    <citation type="submission" date="2015-12" db="EMBL/GenBank/DDBJ databases">
        <title>Genome sequence of Tistrella mobilis MCCC 1A02139.</title>
        <authorList>
            <person name="Lu L."/>
            <person name="Lai Q."/>
            <person name="Shao Z."/>
            <person name="Qian P."/>
        </authorList>
    </citation>
    <scope>NUCLEOTIDE SEQUENCE [LARGE SCALE GENOMIC DNA]</scope>
    <source>
        <strain evidence="1 2">MCCC 1A02139</strain>
    </source>
</reference>
<evidence type="ECO:0000313" key="2">
    <source>
        <dbReference type="Proteomes" id="UP000075787"/>
    </source>
</evidence>
<gene>
    <name evidence="1" type="ORF">AUP44_11770</name>
</gene>
<proteinExistence type="predicted"/>
<dbReference type="EMBL" id="LPZR01000193">
    <property type="protein sequence ID" value="KYO50759.1"/>
    <property type="molecule type" value="Genomic_DNA"/>
</dbReference>
<evidence type="ECO:0000313" key="1">
    <source>
        <dbReference type="EMBL" id="KYO50759.1"/>
    </source>
</evidence>
<accession>A0A162K9R1</accession>
<sequence length="65" mass="7346">MPAELSFLHMIAFCVAASQARHMIRVGDDIRTFRRILLIRTATGTLRVHGLAPLCTHTDGRLPYR</sequence>
<dbReference type="AlphaFoldDB" id="A0A162K9R1"/>
<dbReference type="Proteomes" id="UP000075787">
    <property type="component" value="Unassembled WGS sequence"/>
</dbReference>
<comment type="caution">
    <text evidence="1">The sequence shown here is derived from an EMBL/GenBank/DDBJ whole genome shotgun (WGS) entry which is preliminary data.</text>
</comment>
<protein>
    <submittedName>
        <fullName evidence="1">Uncharacterized protein</fullName>
    </submittedName>
</protein>
<organism evidence="1 2">
    <name type="scientific">Tistrella mobilis</name>
    <dbReference type="NCBI Taxonomy" id="171437"/>
    <lineage>
        <taxon>Bacteria</taxon>
        <taxon>Pseudomonadati</taxon>
        <taxon>Pseudomonadota</taxon>
        <taxon>Alphaproteobacteria</taxon>
        <taxon>Geminicoccales</taxon>
        <taxon>Geminicoccaceae</taxon>
        <taxon>Tistrella</taxon>
    </lineage>
</organism>
<name>A0A162K9R1_9PROT</name>